<organism evidence="2 3">
    <name type="scientific">Mycobacterium parmense</name>
    <dbReference type="NCBI Taxonomy" id="185642"/>
    <lineage>
        <taxon>Bacteria</taxon>
        <taxon>Bacillati</taxon>
        <taxon>Actinomycetota</taxon>
        <taxon>Actinomycetes</taxon>
        <taxon>Mycobacteriales</taxon>
        <taxon>Mycobacteriaceae</taxon>
        <taxon>Mycobacterium</taxon>
        <taxon>Mycobacterium simiae complex</taxon>
    </lineage>
</organism>
<dbReference type="AlphaFoldDB" id="A0A7I7Z0R5"/>
<name>A0A7I7Z0R5_9MYCO</name>
<protein>
    <submittedName>
        <fullName evidence="2">Uncharacterized protein</fullName>
    </submittedName>
</protein>
<evidence type="ECO:0000313" key="3">
    <source>
        <dbReference type="Proteomes" id="UP000467105"/>
    </source>
</evidence>
<feature type="region of interest" description="Disordered" evidence="1">
    <location>
        <begin position="63"/>
        <end position="90"/>
    </location>
</feature>
<gene>
    <name evidence="2" type="ORF">MPRM_38720</name>
</gene>
<keyword evidence="3" id="KW-1185">Reference proteome</keyword>
<sequence>MVGALGAGGERRERAYRTAARLRVRPTPTHCGGPGNAVYPDGAGLWVACRALPRIIPVGWRSGGLPGGAGNSRSGPGAGGRRFCDNGRRVGSVRDRWRHSRRSVCQVGRAAAITAAGKRGSTSGTPALLGGWAA</sequence>
<reference evidence="2 3" key="1">
    <citation type="journal article" date="2019" name="Emerg. Microbes Infect.">
        <title>Comprehensive subspecies identification of 175 nontuberculous mycobacteria species based on 7547 genomic profiles.</title>
        <authorList>
            <person name="Matsumoto Y."/>
            <person name="Kinjo T."/>
            <person name="Motooka D."/>
            <person name="Nabeya D."/>
            <person name="Jung N."/>
            <person name="Uechi K."/>
            <person name="Horii T."/>
            <person name="Iida T."/>
            <person name="Fujita J."/>
            <person name="Nakamura S."/>
        </authorList>
    </citation>
    <scope>NUCLEOTIDE SEQUENCE [LARGE SCALE GENOMIC DNA]</scope>
    <source>
        <strain evidence="2 3">JCM 14742</strain>
    </source>
</reference>
<dbReference type="Proteomes" id="UP000467105">
    <property type="component" value="Chromosome"/>
</dbReference>
<feature type="compositionally biased region" description="Gly residues" evidence="1">
    <location>
        <begin position="63"/>
        <end position="80"/>
    </location>
</feature>
<evidence type="ECO:0000256" key="1">
    <source>
        <dbReference type="SAM" id="MobiDB-lite"/>
    </source>
</evidence>
<dbReference type="EMBL" id="AP022614">
    <property type="protein sequence ID" value="BBZ46591.1"/>
    <property type="molecule type" value="Genomic_DNA"/>
</dbReference>
<evidence type="ECO:0000313" key="2">
    <source>
        <dbReference type="EMBL" id="BBZ46591.1"/>
    </source>
</evidence>
<proteinExistence type="predicted"/>
<accession>A0A7I7Z0R5</accession>